<feature type="binding site" evidence="5">
    <location>
        <position position="117"/>
    </location>
    <ligand>
        <name>ATP</name>
        <dbReference type="ChEBI" id="CHEBI:30616"/>
    </ligand>
</feature>
<proteinExistence type="predicted"/>
<reference evidence="9 10" key="2">
    <citation type="submission" date="2018-12" db="EMBL/GenBank/DDBJ databases">
        <title>Rhizobacter gummiphilus sp. nov., a rubber-degrading bacterium isolated from the soil of a botanical garden in Japan.</title>
        <authorList>
            <person name="Shunsuke S.S."/>
        </authorList>
    </citation>
    <scope>NUCLEOTIDE SEQUENCE [LARGE SCALE GENOMIC DNA]</scope>
    <source>
        <strain evidence="9 10">S-16</strain>
    </source>
</reference>
<keyword evidence="7" id="KW-0472">Membrane</keyword>
<dbReference type="Gene3D" id="3.30.200.20">
    <property type="entry name" value="Phosphorylase Kinase, domain 1"/>
    <property type="match status" value="1"/>
</dbReference>
<dbReference type="InterPro" id="IPR000719">
    <property type="entry name" value="Prot_kinase_dom"/>
</dbReference>
<keyword evidence="9" id="KW-0723">Serine/threonine-protein kinase</keyword>
<protein>
    <submittedName>
        <fullName evidence="9">Serine/threonine protein kinase</fullName>
    </submittedName>
</protein>
<keyword evidence="10" id="KW-1185">Reference proteome</keyword>
<keyword evidence="4 5" id="KW-0067">ATP-binding</keyword>
<evidence type="ECO:0000256" key="6">
    <source>
        <dbReference type="SAM" id="MobiDB-lite"/>
    </source>
</evidence>
<dbReference type="PROSITE" id="PS50011">
    <property type="entry name" value="PROTEIN_KINASE_DOM"/>
    <property type="match status" value="1"/>
</dbReference>
<evidence type="ECO:0000313" key="10">
    <source>
        <dbReference type="Proteomes" id="UP000267464"/>
    </source>
</evidence>
<dbReference type="InterPro" id="IPR011009">
    <property type="entry name" value="Kinase-like_dom_sf"/>
</dbReference>
<dbReference type="Proteomes" id="UP000267464">
    <property type="component" value="Unassembled WGS sequence"/>
</dbReference>
<dbReference type="PANTHER" id="PTHR43289">
    <property type="entry name" value="MITOGEN-ACTIVATED PROTEIN KINASE KINASE KINASE 20-RELATED"/>
    <property type="match status" value="1"/>
</dbReference>
<comment type="caution">
    <text evidence="9">The sequence shown here is derived from an EMBL/GenBank/DDBJ whole genome shotgun (WGS) entry which is preliminary data.</text>
</comment>
<sequence>MNRTPEQQWSALSALYEEADGMRADELQAWLERLEREGNPLLPQLRLMLDARSHLETDDFLGTLPRLSSDAANASDWHEDDRVGPYRLVKPLGEGGMAEVWLAERADGAFKRQVAIKLPYPRPGRETFAARFDRERDILATLRHPHIAGLYDAGVTKEGQAWLALEYVEGQPISTFCDERKLPVRERVQLFRQVLLAVQHAHANLVIHRDLKPGNILVTSQGEVRLLDFGIAKLLEAQGDAIEETELTRQAGRSMTPRYASPEQLMGLPLTTACDVYSLGVVFYELICGERPYELRTESAAQLEHAILEVDPRAPSRRSLGDEQAEPRGTSPKGLRKLLAPELDAIALRCLEKKPSSRYSSVDAVLADVDRWLAGEAVLAKAPSAYYRLWKFAGRHRLGVGLGLASIVSLVVVATAAVVFGLQAREESARAGAARDFMLNLFKRADQEKARGADITARELLETGRKDVLTRLKTQPRLQSELLLGIANIQKDMGEFVGADSTFADAARVYAELGQPRDAALALTAQSNMALRSGNLKQARTLLQEAREMDPQHGNEPELNARMSEVEGWIAEIQGDSKQAKTLFERSHEQALKAFGPNHPKTMDALRGRIYTAQRMQDYDGALQLLGQLESAVMSTHSADARELASLAVDRSGVLSAAGQYAAQLEHLRGAVARCAADLGPNGTDCRSLAIRKVLAQLRLGLVDDAVEELPSLEAISEDQKSPTLGAEAALLIFKISAAKRILGKDSKEYLRIRTLAESSNGASANKNYRMKGLMALAEFELRQGDLTTAQEWLAKLDSLLLRPDGSLPISVDGAIAMSMRGIAEFQRGEKSDAQESLRQALERVTQVFGAKHPAVQFYAANLALVTEAMGQTSSALEIVKKVEPVLRQSLGAEAPTYLRIRKLQDRLELTIRSPDLATEEAGRRRSVPGTRLSIDFF</sequence>
<keyword evidence="2 5" id="KW-0547">Nucleotide-binding</keyword>
<dbReference type="Gene3D" id="1.10.510.10">
    <property type="entry name" value="Transferase(Phosphotransferase) domain 1"/>
    <property type="match status" value="1"/>
</dbReference>
<evidence type="ECO:0000256" key="7">
    <source>
        <dbReference type="SAM" id="Phobius"/>
    </source>
</evidence>
<dbReference type="AlphaFoldDB" id="A0A3N7JSB7"/>
<dbReference type="InterPro" id="IPR008271">
    <property type="entry name" value="Ser/Thr_kinase_AS"/>
</dbReference>
<dbReference type="RefSeq" id="WP_124541601.1">
    <property type="nucleotide sequence ID" value="NZ_QUSW01000004.1"/>
</dbReference>
<dbReference type="CDD" id="cd14014">
    <property type="entry name" value="STKc_PknB_like"/>
    <property type="match status" value="1"/>
</dbReference>
<feature type="domain" description="Protein kinase" evidence="8">
    <location>
        <begin position="86"/>
        <end position="373"/>
    </location>
</feature>
<dbReference type="InterPro" id="IPR017441">
    <property type="entry name" value="Protein_kinase_ATP_BS"/>
</dbReference>
<dbReference type="Pfam" id="PF00069">
    <property type="entry name" value="Pkinase"/>
    <property type="match status" value="1"/>
</dbReference>
<name>A0A3N7JSB7_9BURK</name>
<feature type="transmembrane region" description="Helical" evidence="7">
    <location>
        <begin position="398"/>
        <end position="422"/>
    </location>
</feature>
<dbReference type="EMBL" id="QUSW01000004">
    <property type="protein sequence ID" value="RQP23869.1"/>
    <property type="molecule type" value="Genomic_DNA"/>
</dbReference>
<dbReference type="GO" id="GO:0004674">
    <property type="term" value="F:protein serine/threonine kinase activity"/>
    <property type="evidence" value="ECO:0007669"/>
    <property type="project" value="UniProtKB-KW"/>
</dbReference>
<dbReference type="PROSITE" id="PS00108">
    <property type="entry name" value="PROTEIN_KINASE_ST"/>
    <property type="match status" value="1"/>
</dbReference>
<dbReference type="SMART" id="SM00028">
    <property type="entry name" value="TPR"/>
    <property type="match status" value="3"/>
</dbReference>
<dbReference type="SMART" id="SM00220">
    <property type="entry name" value="S_TKc"/>
    <property type="match status" value="1"/>
</dbReference>
<keyword evidence="1" id="KW-0808">Transferase</keyword>
<keyword evidence="7" id="KW-1133">Transmembrane helix</keyword>
<gene>
    <name evidence="9" type="ORF">DZC73_17300</name>
</gene>
<dbReference type="SUPFAM" id="SSF48452">
    <property type="entry name" value="TPR-like"/>
    <property type="match status" value="2"/>
</dbReference>
<dbReference type="GO" id="GO:0005524">
    <property type="term" value="F:ATP binding"/>
    <property type="evidence" value="ECO:0007669"/>
    <property type="project" value="UniProtKB-UniRule"/>
</dbReference>
<dbReference type="SUPFAM" id="SSF56112">
    <property type="entry name" value="Protein kinase-like (PK-like)"/>
    <property type="match status" value="1"/>
</dbReference>
<evidence type="ECO:0000259" key="8">
    <source>
        <dbReference type="PROSITE" id="PS50011"/>
    </source>
</evidence>
<evidence type="ECO:0000256" key="2">
    <source>
        <dbReference type="ARBA" id="ARBA00022741"/>
    </source>
</evidence>
<dbReference type="PANTHER" id="PTHR43289:SF34">
    <property type="entry name" value="SERINE_THREONINE-PROTEIN KINASE YBDM-RELATED"/>
    <property type="match status" value="1"/>
</dbReference>
<dbReference type="OrthoDB" id="9783151at2"/>
<feature type="region of interest" description="Disordered" evidence="6">
    <location>
        <begin position="314"/>
        <end position="334"/>
    </location>
</feature>
<dbReference type="Pfam" id="PF13374">
    <property type="entry name" value="TPR_10"/>
    <property type="match status" value="1"/>
</dbReference>
<evidence type="ECO:0000256" key="1">
    <source>
        <dbReference type="ARBA" id="ARBA00022679"/>
    </source>
</evidence>
<evidence type="ECO:0000256" key="3">
    <source>
        <dbReference type="ARBA" id="ARBA00022777"/>
    </source>
</evidence>
<reference evidence="9 10" key="1">
    <citation type="submission" date="2018-08" db="EMBL/GenBank/DDBJ databases">
        <authorList>
            <person name="Khan S.A."/>
            <person name="Jeon C.O."/>
            <person name="Chun B.H."/>
            <person name="Jeong S.E."/>
        </authorList>
    </citation>
    <scope>NUCLEOTIDE SEQUENCE [LARGE SCALE GENOMIC DNA]</scope>
    <source>
        <strain evidence="9 10">S-16</strain>
    </source>
</reference>
<keyword evidence="7" id="KW-0812">Transmembrane</keyword>
<accession>A0A3N7JSB7</accession>
<dbReference type="InterPro" id="IPR011990">
    <property type="entry name" value="TPR-like_helical_dom_sf"/>
</dbReference>
<evidence type="ECO:0000256" key="5">
    <source>
        <dbReference type="PROSITE-ProRule" id="PRU10141"/>
    </source>
</evidence>
<organism evidence="9 10">
    <name type="scientific">Piscinibacter terrae</name>
    <dbReference type="NCBI Taxonomy" id="2496871"/>
    <lineage>
        <taxon>Bacteria</taxon>
        <taxon>Pseudomonadati</taxon>
        <taxon>Pseudomonadota</taxon>
        <taxon>Betaproteobacteria</taxon>
        <taxon>Burkholderiales</taxon>
        <taxon>Sphaerotilaceae</taxon>
        <taxon>Piscinibacter</taxon>
    </lineage>
</organism>
<keyword evidence="3 9" id="KW-0418">Kinase</keyword>
<evidence type="ECO:0000256" key="4">
    <source>
        <dbReference type="ARBA" id="ARBA00022840"/>
    </source>
</evidence>
<dbReference type="InterPro" id="IPR019734">
    <property type="entry name" value="TPR_rpt"/>
</dbReference>
<evidence type="ECO:0000313" key="9">
    <source>
        <dbReference type="EMBL" id="RQP23869.1"/>
    </source>
</evidence>
<dbReference type="PROSITE" id="PS00107">
    <property type="entry name" value="PROTEIN_KINASE_ATP"/>
    <property type="match status" value="1"/>
</dbReference>
<dbReference type="Gene3D" id="1.25.40.10">
    <property type="entry name" value="Tetratricopeptide repeat domain"/>
    <property type="match status" value="2"/>
</dbReference>